<keyword evidence="2" id="KW-1185">Reference proteome</keyword>
<dbReference type="EMBL" id="JAAVLW010000007">
    <property type="protein sequence ID" value="NOJ49053.1"/>
    <property type="molecule type" value="Genomic_DNA"/>
</dbReference>
<dbReference type="Proteomes" id="UP000528734">
    <property type="component" value="Unassembled WGS sequence"/>
</dbReference>
<gene>
    <name evidence="1" type="ORF">HCN50_22855</name>
</gene>
<reference evidence="1 2" key="1">
    <citation type="submission" date="2020-03" db="EMBL/GenBank/DDBJ databases">
        <title>Bradyrhizobium diversity isolated from nodules of Muelleranthus trifoliolatus.</title>
        <authorList>
            <person name="Klepa M."/>
            <person name="Helene L."/>
            <person name="Hungria M."/>
        </authorList>
    </citation>
    <scope>NUCLEOTIDE SEQUENCE [LARGE SCALE GENOMIC DNA]</scope>
    <source>
        <strain evidence="1 2">WSM 1744</strain>
    </source>
</reference>
<evidence type="ECO:0000313" key="2">
    <source>
        <dbReference type="Proteomes" id="UP000528734"/>
    </source>
</evidence>
<evidence type="ECO:0000313" key="1">
    <source>
        <dbReference type="EMBL" id="NOJ49053.1"/>
    </source>
</evidence>
<sequence length="56" mass="6287">MPEIYRLRGVCLLALDRRNKVEAKSAFATAADIAKRQGAVIFERRAEASLSEFAIY</sequence>
<dbReference type="RefSeq" id="WP_171712084.1">
    <property type="nucleotide sequence ID" value="NZ_JAAVLW010000007.1"/>
</dbReference>
<accession>A0A7Y4H7F0</accession>
<dbReference type="AlphaFoldDB" id="A0A7Y4H7F0"/>
<protein>
    <submittedName>
        <fullName evidence="1">Uncharacterized protein</fullName>
    </submittedName>
</protein>
<comment type="caution">
    <text evidence="1">The sequence shown here is derived from an EMBL/GenBank/DDBJ whole genome shotgun (WGS) entry which is preliminary data.</text>
</comment>
<proteinExistence type="predicted"/>
<name>A0A7Y4H7F0_9BRAD</name>
<organism evidence="1 2">
    <name type="scientific">Bradyrhizobium archetypum</name>
    <dbReference type="NCBI Taxonomy" id="2721160"/>
    <lineage>
        <taxon>Bacteria</taxon>
        <taxon>Pseudomonadati</taxon>
        <taxon>Pseudomonadota</taxon>
        <taxon>Alphaproteobacteria</taxon>
        <taxon>Hyphomicrobiales</taxon>
        <taxon>Nitrobacteraceae</taxon>
        <taxon>Bradyrhizobium</taxon>
    </lineage>
</organism>